<dbReference type="InterPro" id="IPR000888">
    <property type="entry name" value="RmlC-like"/>
</dbReference>
<evidence type="ECO:0000313" key="10">
    <source>
        <dbReference type="Proteomes" id="UP000029084"/>
    </source>
</evidence>
<dbReference type="EMBL" id="CP012173">
    <property type="protein sequence ID" value="AKV77047.1"/>
    <property type="molecule type" value="Genomic_DNA"/>
</dbReference>
<dbReference type="GO" id="GO:0000271">
    <property type="term" value="P:polysaccharide biosynthetic process"/>
    <property type="evidence" value="ECO:0007669"/>
    <property type="project" value="TreeGrafter"/>
</dbReference>
<gene>
    <name evidence="4" type="ORF">HA72_1851</name>
    <name evidence="5" type="ORF">MsedA_1894</name>
    <name evidence="6" type="ORF">MsedB_1896</name>
    <name evidence="7" type="ORF">MsedC_1894</name>
    <name evidence="8" type="ORF">MsedD_1895</name>
    <name evidence="9" type="ORF">MsedE_1895</name>
</gene>
<dbReference type="OrthoDB" id="2990at2157"/>
<dbReference type="SUPFAM" id="SSF51182">
    <property type="entry name" value="RmlC-like cupins"/>
    <property type="match status" value="1"/>
</dbReference>
<dbReference type="Gene3D" id="2.60.120.10">
    <property type="entry name" value="Jelly Rolls"/>
    <property type="match status" value="1"/>
</dbReference>
<evidence type="ECO:0000313" key="5">
    <source>
        <dbReference type="EMBL" id="AKV74811.1"/>
    </source>
</evidence>
<dbReference type="Pfam" id="PF00908">
    <property type="entry name" value="dTDP_sugar_isom"/>
    <property type="match status" value="1"/>
</dbReference>
<dbReference type="EC" id="5.1.3.13" evidence="3"/>
<dbReference type="InterPro" id="IPR014710">
    <property type="entry name" value="RmlC-like_jellyroll"/>
</dbReference>
<dbReference type="GO" id="GO:0019305">
    <property type="term" value="P:dTDP-rhamnose biosynthetic process"/>
    <property type="evidence" value="ECO:0007669"/>
    <property type="project" value="UniProtKB-UniRule"/>
</dbReference>
<dbReference type="Proteomes" id="UP000062475">
    <property type="component" value="Chromosome"/>
</dbReference>
<dbReference type="UniPathway" id="UPA00124"/>
<dbReference type="EMBL" id="CP012175">
    <property type="protein sequence ID" value="AKV81544.1"/>
    <property type="molecule type" value="Genomic_DNA"/>
</dbReference>
<accession>A0A088E9H1</accession>
<dbReference type="Proteomes" id="UP000056255">
    <property type="component" value="Chromosome"/>
</dbReference>
<evidence type="ECO:0000313" key="6">
    <source>
        <dbReference type="EMBL" id="AKV77047.1"/>
    </source>
</evidence>
<reference evidence="12 13" key="2">
    <citation type="journal article" date="2015" name="Genome Announc.">
        <title>Complete Genome Sequences of Evolved Arsenate-Resistant Metallosphaera sedula Strains.</title>
        <authorList>
            <person name="Ai C."/>
            <person name="McCarthy S."/>
            <person name="Schackwitz W."/>
            <person name="Martin J."/>
            <person name="Lipzen A."/>
            <person name="Blum P."/>
        </authorList>
    </citation>
    <scope>NUCLEOTIDE SEQUENCE [LARGE SCALE GENOMIC DNA]</scope>
    <source>
        <strain evidence="7 13">ARS120-1</strain>
        <strain evidence="8 12">ARS120-2</strain>
        <strain evidence="5 15">ARS50-1</strain>
        <strain evidence="6 14">ARS50-2</strain>
    </source>
</reference>
<comment type="pathway">
    <text evidence="3">Carbohydrate biosynthesis; dTDP-L-rhamnose biosynthesis.</text>
</comment>
<dbReference type="Proteomes" id="UP000062398">
    <property type="component" value="Chromosome"/>
</dbReference>
<sequence length="176" mass="20036">MFKFTPILGPVTLIETTQYPDDRGFFQELFRESQFPCRFVQVNHSFSRRGVLRGLHFQAMPVPQGKLVTVITGRIYDVAVDLRRGFKGWAGVELTPGKLLWIPPGFAHGFQALEDSHVIYFVTREFSPQHDAGVAWDDPEIGVRWPLPNPILSEKDRKLPRLAESRANFPEDPGTC</sequence>
<evidence type="ECO:0000313" key="15">
    <source>
        <dbReference type="Proteomes" id="UP000068832"/>
    </source>
</evidence>
<comment type="subunit">
    <text evidence="3">Homodimer.</text>
</comment>
<dbReference type="PANTHER" id="PTHR21047:SF2">
    <property type="entry name" value="THYMIDINE DIPHOSPHO-4-KETO-RHAMNOSE 3,5-EPIMERASE"/>
    <property type="match status" value="1"/>
</dbReference>
<evidence type="ECO:0000313" key="11">
    <source>
        <dbReference type="Proteomes" id="UP000056255"/>
    </source>
</evidence>
<dbReference type="Proteomes" id="UP000029084">
    <property type="component" value="Chromosome"/>
</dbReference>
<dbReference type="RefSeq" id="WP_012021778.1">
    <property type="nucleotide sequence ID" value="NZ_CP008822.1"/>
</dbReference>
<evidence type="ECO:0000313" key="9">
    <source>
        <dbReference type="EMBL" id="AKV83776.1"/>
    </source>
</evidence>
<evidence type="ECO:0000313" key="13">
    <source>
        <dbReference type="Proteomes" id="UP000062398"/>
    </source>
</evidence>
<dbReference type="OMA" id="AHVTYKC"/>
<dbReference type="PANTHER" id="PTHR21047">
    <property type="entry name" value="DTDP-6-DEOXY-D-GLUCOSE-3,5 EPIMERASE"/>
    <property type="match status" value="1"/>
</dbReference>
<dbReference type="EMBL" id="CP012174">
    <property type="protein sequence ID" value="AKV79299.1"/>
    <property type="molecule type" value="Genomic_DNA"/>
</dbReference>
<dbReference type="PATRIC" id="fig|43687.5.peg.2004"/>
<evidence type="ECO:0000256" key="3">
    <source>
        <dbReference type="RuleBase" id="RU364069"/>
    </source>
</evidence>
<protein>
    <recommendedName>
        <fullName evidence="3">dTDP-4-dehydrorhamnose 3,5-epimerase</fullName>
        <ecNumber evidence="3">5.1.3.13</ecNumber>
    </recommendedName>
    <alternativeName>
        <fullName evidence="3">Thymidine diphospho-4-keto-rhamnose 3,5-epimerase</fullName>
    </alternativeName>
</protein>
<dbReference type="GO" id="GO:0005829">
    <property type="term" value="C:cytosol"/>
    <property type="evidence" value="ECO:0007669"/>
    <property type="project" value="TreeGrafter"/>
</dbReference>
<dbReference type="GeneID" id="91756377"/>
<dbReference type="CDD" id="cd00438">
    <property type="entry name" value="cupin_RmlC"/>
    <property type="match status" value="1"/>
</dbReference>
<name>A0A088E9H1_9CREN</name>
<dbReference type="AlphaFoldDB" id="A0A088E9H1"/>
<organism evidence="4 10">
    <name type="scientific">Metallosphaera sedula</name>
    <dbReference type="NCBI Taxonomy" id="43687"/>
    <lineage>
        <taxon>Archaea</taxon>
        <taxon>Thermoproteota</taxon>
        <taxon>Thermoprotei</taxon>
        <taxon>Sulfolobales</taxon>
        <taxon>Sulfolobaceae</taxon>
        <taxon>Metallosphaera</taxon>
    </lineage>
</organism>
<proteinExistence type="inferred from homology"/>
<reference evidence="9 11" key="3">
    <citation type="submission" date="2015-07" db="EMBL/GenBank/DDBJ databases">
        <title>Physiological, transcriptional responses and genome re-sequencing of acid resistant extremely thermoacidophilic Metallosphaera sedula SARC-M1.</title>
        <authorList>
            <person name="Ai C."/>
            <person name="McCarthy S."/>
            <person name="Eckrich V."/>
            <person name="Rudrappa D."/>
            <person name="Qiu G."/>
            <person name="Blum P."/>
        </authorList>
    </citation>
    <scope>NUCLEOTIDE SEQUENCE [LARGE SCALE GENOMIC DNA]</scope>
    <source>
        <strain evidence="9 11">SARC-M1</strain>
    </source>
</reference>
<comment type="catalytic activity">
    <reaction evidence="3">
        <text>dTDP-4-dehydro-6-deoxy-alpha-D-glucose = dTDP-4-dehydro-beta-L-rhamnose</text>
        <dbReference type="Rhea" id="RHEA:16969"/>
        <dbReference type="ChEBI" id="CHEBI:57649"/>
        <dbReference type="ChEBI" id="CHEBI:62830"/>
        <dbReference type="EC" id="5.1.3.13"/>
    </reaction>
</comment>
<feature type="site" description="Participates in a stacking interaction with the thymidine ring of dTDP-4-oxo-6-deoxyglucose" evidence="2">
    <location>
        <position position="126"/>
    </location>
</feature>
<dbReference type="InterPro" id="IPR011051">
    <property type="entry name" value="RmlC_Cupin_sf"/>
</dbReference>
<reference evidence="4 10" key="1">
    <citation type="journal article" date="2014" name="J. Bacteriol.">
        <title>Role of an Archaeal PitA Transporter in the Copper and Arsenic Resistance of Metallosphaera sedula, an Extreme Thermoacidophile.</title>
        <authorList>
            <person name="McCarthy S."/>
            <person name="Ai C."/>
            <person name="Wheaton G."/>
            <person name="Tevatia R."/>
            <person name="Eckrich V."/>
            <person name="Kelly R."/>
            <person name="Blum P."/>
        </authorList>
    </citation>
    <scope>NUCLEOTIDE SEQUENCE [LARGE SCALE GENOMIC DNA]</scope>
    <source>
        <strain evidence="4 10">CuR1</strain>
    </source>
</reference>
<dbReference type="GO" id="GO:0008830">
    <property type="term" value="F:dTDP-4-dehydrorhamnose 3,5-epimerase activity"/>
    <property type="evidence" value="ECO:0007669"/>
    <property type="project" value="UniProtKB-UniRule"/>
</dbReference>
<dbReference type="Proteomes" id="UP000068832">
    <property type="component" value="Chromosome"/>
</dbReference>
<evidence type="ECO:0000313" key="12">
    <source>
        <dbReference type="Proteomes" id="UP000061362"/>
    </source>
</evidence>
<comment type="similarity">
    <text evidence="3">Belongs to the dTDP-4-dehydrorhamnose 3,5-epimerase family.</text>
</comment>
<evidence type="ECO:0000313" key="4">
    <source>
        <dbReference type="EMBL" id="AIM27975.1"/>
    </source>
</evidence>
<comment type="function">
    <text evidence="3">Catalyzes the epimerization of the C3' and C5'positions of dTDP-6-deoxy-D-xylo-4-hexulose, forming dTDP-6-deoxy-L-lyxo-4-hexulose.</text>
</comment>
<feature type="active site" description="Proton donor" evidence="1">
    <location>
        <position position="120"/>
    </location>
</feature>
<evidence type="ECO:0000313" key="14">
    <source>
        <dbReference type="Proteomes" id="UP000062475"/>
    </source>
</evidence>
<dbReference type="NCBIfam" id="TIGR01221">
    <property type="entry name" value="rmlC"/>
    <property type="match status" value="1"/>
</dbReference>
<evidence type="ECO:0000256" key="2">
    <source>
        <dbReference type="PIRSR" id="PIRSR600888-3"/>
    </source>
</evidence>
<keyword evidence="3 4" id="KW-0413">Isomerase</keyword>
<evidence type="ECO:0000256" key="1">
    <source>
        <dbReference type="PIRSR" id="PIRSR600888-1"/>
    </source>
</evidence>
<feature type="active site" description="Proton acceptor" evidence="1">
    <location>
        <position position="56"/>
    </location>
</feature>
<dbReference type="Proteomes" id="UP000061362">
    <property type="component" value="Chromosome"/>
</dbReference>
<dbReference type="EMBL" id="CP008822">
    <property type="protein sequence ID" value="AIM27975.1"/>
    <property type="molecule type" value="Genomic_DNA"/>
</dbReference>
<evidence type="ECO:0000313" key="7">
    <source>
        <dbReference type="EMBL" id="AKV79299.1"/>
    </source>
</evidence>
<dbReference type="EMBL" id="CP012172">
    <property type="protein sequence ID" value="AKV74811.1"/>
    <property type="molecule type" value="Genomic_DNA"/>
</dbReference>
<dbReference type="EMBL" id="CP012176">
    <property type="protein sequence ID" value="AKV83776.1"/>
    <property type="molecule type" value="Genomic_DNA"/>
</dbReference>
<evidence type="ECO:0000313" key="8">
    <source>
        <dbReference type="EMBL" id="AKV81544.1"/>
    </source>
</evidence>